<sequence length="279" mass="30160">MTLHYKPSLIWRTFLFFLLAVVHSQPTAEQTFNARRTLSLGIVVFPGFEPLDVFGPLEIFYSLSSRYKITLSVIAKEPGQVSAGIPPYRAQDGGPIEDFGYILRPTVYATHSFDSAPALDVLLVPGGTGTMAMDQVNDTSASDFVAARVDRVDYLLSVCTGAVILANAGVLSGRRATSNKAVWPWIVTHGKNVTWVPTARWVQDGNIWTSSGVAAGMDMTYALLAHLYGEEDDGLVSAINGIEYAPHTNASWDPFSVVHKVPGANPNADVADCVRPVGF</sequence>
<proteinExistence type="predicted"/>
<dbReference type="PANTHER" id="PTHR43130">
    <property type="entry name" value="ARAC-FAMILY TRANSCRIPTIONAL REGULATOR"/>
    <property type="match status" value="1"/>
</dbReference>
<protein>
    <submittedName>
        <fullName evidence="3">Isonitrile hydratase</fullName>
    </submittedName>
</protein>
<feature type="domain" description="DJ-1/PfpI" evidence="2">
    <location>
        <begin position="42"/>
        <end position="224"/>
    </location>
</feature>
<evidence type="ECO:0000259" key="2">
    <source>
        <dbReference type="Pfam" id="PF01965"/>
    </source>
</evidence>
<dbReference type="InterPro" id="IPR002818">
    <property type="entry name" value="DJ-1/PfpI"/>
</dbReference>
<dbReference type="Gene3D" id="3.40.50.880">
    <property type="match status" value="1"/>
</dbReference>
<accession>A0ABR0SRJ0</accession>
<keyword evidence="4" id="KW-1185">Reference proteome</keyword>
<dbReference type="PANTHER" id="PTHR43130:SF15">
    <property type="entry name" value="THIJ_PFPI FAMILY PROTEIN (AFU_ORTHOLOGUE AFUA_5G14240)"/>
    <property type="match status" value="1"/>
</dbReference>
<evidence type="ECO:0000313" key="4">
    <source>
        <dbReference type="Proteomes" id="UP001338125"/>
    </source>
</evidence>
<dbReference type="SUPFAM" id="SSF52317">
    <property type="entry name" value="Class I glutamine amidotransferase-like"/>
    <property type="match status" value="1"/>
</dbReference>
<name>A0ABR0SRJ0_9HYPO</name>
<gene>
    <name evidence="3" type="ORF">PT974_04814</name>
</gene>
<evidence type="ECO:0000313" key="3">
    <source>
        <dbReference type="EMBL" id="KAK5994340.1"/>
    </source>
</evidence>
<evidence type="ECO:0000256" key="1">
    <source>
        <dbReference type="SAM" id="SignalP"/>
    </source>
</evidence>
<reference evidence="3 4" key="1">
    <citation type="submission" date="2024-01" db="EMBL/GenBank/DDBJ databases">
        <title>Complete genome of Cladobotryum mycophilum ATHUM6906.</title>
        <authorList>
            <person name="Christinaki A.C."/>
            <person name="Myridakis A.I."/>
            <person name="Kouvelis V.N."/>
        </authorList>
    </citation>
    <scope>NUCLEOTIDE SEQUENCE [LARGE SCALE GENOMIC DNA]</scope>
    <source>
        <strain evidence="3 4">ATHUM6906</strain>
    </source>
</reference>
<dbReference type="InterPro" id="IPR029062">
    <property type="entry name" value="Class_I_gatase-like"/>
</dbReference>
<dbReference type="CDD" id="cd03139">
    <property type="entry name" value="GATase1_PfpI_2"/>
    <property type="match status" value="1"/>
</dbReference>
<dbReference type="Pfam" id="PF01965">
    <property type="entry name" value="DJ-1_PfpI"/>
    <property type="match status" value="1"/>
</dbReference>
<dbReference type="Proteomes" id="UP001338125">
    <property type="component" value="Unassembled WGS sequence"/>
</dbReference>
<dbReference type="InterPro" id="IPR052158">
    <property type="entry name" value="INH-QAR"/>
</dbReference>
<organism evidence="3 4">
    <name type="scientific">Cladobotryum mycophilum</name>
    <dbReference type="NCBI Taxonomy" id="491253"/>
    <lineage>
        <taxon>Eukaryota</taxon>
        <taxon>Fungi</taxon>
        <taxon>Dikarya</taxon>
        <taxon>Ascomycota</taxon>
        <taxon>Pezizomycotina</taxon>
        <taxon>Sordariomycetes</taxon>
        <taxon>Hypocreomycetidae</taxon>
        <taxon>Hypocreales</taxon>
        <taxon>Hypocreaceae</taxon>
        <taxon>Cladobotryum</taxon>
    </lineage>
</organism>
<keyword evidence="1" id="KW-0732">Signal</keyword>
<feature type="chain" id="PRO_5047088884" evidence="1">
    <location>
        <begin position="25"/>
        <end position="279"/>
    </location>
</feature>
<dbReference type="EMBL" id="JAVFKD010000010">
    <property type="protein sequence ID" value="KAK5994340.1"/>
    <property type="molecule type" value="Genomic_DNA"/>
</dbReference>
<feature type="signal peptide" evidence="1">
    <location>
        <begin position="1"/>
        <end position="24"/>
    </location>
</feature>
<comment type="caution">
    <text evidence="3">The sequence shown here is derived from an EMBL/GenBank/DDBJ whole genome shotgun (WGS) entry which is preliminary data.</text>
</comment>